<dbReference type="CDD" id="cd15798">
    <property type="entry name" value="PMEI-like_3"/>
    <property type="match status" value="1"/>
</dbReference>
<keyword evidence="5 10" id="KW-0378">Hydrolase</keyword>
<feature type="chain" id="PRO_5042668568" description="Pectinesterase" evidence="10">
    <location>
        <begin position="17"/>
        <end position="577"/>
    </location>
</feature>
<reference evidence="12 13" key="1">
    <citation type="submission" date="2024-04" db="EMBL/GenBank/DDBJ databases">
        <title>The reference genome of an endangered Asteraceae, Deinandra increscens subsp. villosa, native to the Central Coast of California.</title>
        <authorList>
            <person name="Guilliams M."/>
            <person name="Hasenstab-Lehman K."/>
            <person name="Meyer R."/>
            <person name="Mcevoy S."/>
        </authorList>
    </citation>
    <scope>NUCLEOTIDE SEQUENCE [LARGE SCALE GENOMIC DNA]</scope>
    <source>
        <tissue evidence="12">Leaf</tissue>
    </source>
</reference>
<comment type="pathway">
    <text evidence="1 10">Glycan metabolism; pectin degradation; 2-dehydro-3-deoxy-D-gluconate from pectin: step 1/5.</text>
</comment>
<evidence type="ECO:0000256" key="4">
    <source>
        <dbReference type="ARBA" id="ARBA00013229"/>
    </source>
</evidence>
<comment type="catalytic activity">
    <reaction evidence="8 10">
        <text>[(1-&gt;4)-alpha-D-galacturonosyl methyl ester](n) + n H2O = [(1-&gt;4)-alpha-D-galacturonosyl](n) + n methanol + n H(+)</text>
        <dbReference type="Rhea" id="RHEA:22380"/>
        <dbReference type="Rhea" id="RHEA-COMP:14570"/>
        <dbReference type="Rhea" id="RHEA-COMP:14573"/>
        <dbReference type="ChEBI" id="CHEBI:15377"/>
        <dbReference type="ChEBI" id="CHEBI:15378"/>
        <dbReference type="ChEBI" id="CHEBI:17790"/>
        <dbReference type="ChEBI" id="CHEBI:140522"/>
        <dbReference type="ChEBI" id="CHEBI:140523"/>
        <dbReference type="EC" id="3.1.1.11"/>
    </reaction>
</comment>
<evidence type="ECO:0000256" key="3">
    <source>
        <dbReference type="ARBA" id="ARBA00007786"/>
    </source>
</evidence>
<keyword evidence="7" id="KW-0961">Cell wall biogenesis/degradation</keyword>
<feature type="signal peptide" evidence="10">
    <location>
        <begin position="1"/>
        <end position="16"/>
    </location>
</feature>
<evidence type="ECO:0000259" key="11">
    <source>
        <dbReference type="SMART" id="SM00856"/>
    </source>
</evidence>
<dbReference type="InterPro" id="IPR035513">
    <property type="entry name" value="Invertase/methylesterase_inhib"/>
</dbReference>
<dbReference type="SUPFAM" id="SSF101148">
    <property type="entry name" value="Plant invertase/pectin methylesterase inhibitor"/>
    <property type="match status" value="1"/>
</dbReference>
<dbReference type="EC" id="3.1.1.11" evidence="4 10"/>
<dbReference type="GO" id="GO:0004857">
    <property type="term" value="F:enzyme inhibitor activity"/>
    <property type="evidence" value="ECO:0007669"/>
    <property type="project" value="InterPro"/>
</dbReference>
<evidence type="ECO:0000256" key="8">
    <source>
        <dbReference type="ARBA" id="ARBA00047928"/>
    </source>
</evidence>
<dbReference type="InterPro" id="IPR011050">
    <property type="entry name" value="Pectin_lyase_fold/virulence"/>
</dbReference>
<comment type="similarity">
    <text evidence="3">In the C-terminal section; belongs to the pectinesterase family.</text>
</comment>
<evidence type="ECO:0000256" key="5">
    <source>
        <dbReference type="ARBA" id="ARBA00022801"/>
    </source>
</evidence>
<dbReference type="Pfam" id="PF01095">
    <property type="entry name" value="Pectinesterase"/>
    <property type="match status" value="1"/>
</dbReference>
<feature type="active site" evidence="9">
    <location>
        <position position="414"/>
    </location>
</feature>
<organism evidence="12 13">
    <name type="scientific">Deinandra increscens subsp. villosa</name>
    <dbReference type="NCBI Taxonomy" id="3103831"/>
    <lineage>
        <taxon>Eukaryota</taxon>
        <taxon>Viridiplantae</taxon>
        <taxon>Streptophyta</taxon>
        <taxon>Embryophyta</taxon>
        <taxon>Tracheophyta</taxon>
        <taxon>Spermatophyta</taxon>
        <taxon>Magnoliopsida</taxon>
        <taxon>eudicotyledons</taxon>
        <taxon>Gunneridae</taxon>
        <taxon>Pentapetalae</taxon>
        <taxon>asterids</taxon>
        <taxon>campanulids</taxon>
        <taxon>Asterales</taxon>
        <taxon>Asteraceae</taxon>
        <taxon>Asteroideae</taxon>
        <taxon>Heliantheae alliance</taxon>
        <taxon>Madieae</taxon>
        <taxon>Madiinae</taxon>
        <taxon>Deinandra</taxon>
    </lineage>
</organism>
<evidence type="ECO:0000256" key="7">
    <source>
        <dbReference type="ARBA" id="ARBA00023316"/>
    </source>
</evidence>
<dbReference type="InterPro" id="IPR000070">
    <property type="entry name" value="Pectinesterase_cat"/>
</dbReference>
<accession>A0AAP0CH14</accession>
<keyword evidence="13" id="KW-1185">Reference proteome</keyword>
<dbReference type="InterPro" id="IPR033131">
    <property type="entry name" value="Pectinesterase_Asp_AS"/>
</dbReference>
<dbReference type="GO" id="GO:0042545">
    <property type="term" value="P:cell wall modification"/>
    <property type="evidence" value="ECO:0007669"/>
    <property type="project" value="UniProtKB-UniRule"/>
</dbReference>
<dbReference type="SMART" id="SM00856">
    <property type="entry name" value="PMEI"/>
    <property type="match status" value="1"/>
</dbReference>
<keyword evidence="10" id="KW-0732">Signal</keyword>
<dbReference type="SUPFAM" id="SSF51126">
    <property type="entry name" value="Pectin lyase-like"/>
    <property type="match status" value="1"/>
</dbReference>
<sequence>MPVLLLVIVLLTTSLNYHDHGIGSVVAASEDMITSSCSGTSYPDVCYSTLSSSSLFFFFSAAGADLLITTKKDAIELTINKTKDTIQANLHTIQANLLTGLTKRAKMALHECLDMEAANLEQLDTVIHYLRNKKDHEQTDPQYANDLKTLMSTAITNTETCLDGLRDHHLHHHKQYLKGQLEHEGKMCSNVLDMIIMTTNEDHAAATNNNNYHQAEEEELLLRQQRNNNNNEEIIMWPKWLSGGDRRKLLGFGLGGLLMPPNVVVSKEKGKGNYTTVTAAVDAAPEKSTKRYIIKIMAGTYKEKVLIPKSKHNIMFIGEGRDKTIITGDSNVAAGNGMTTTKSATVAVVGQGFLARDITFQNTAGPSGEQAVALRVTSDLSAFYKCGMDGYQDTLYVQSNRQFYVKCFVTGTVDFIFGNAAVVFQFCDIMARKPDPNQVNMVTAQGRTVKNQDTAIVIHRCTIGATPDLKPVQDKFPTYLGRPWKEFSRTIVMRSDISDVIRKEGWHPWNNSDYALETLYYREYQNSGPGADTSKRVKWKGWGVIKEGSEARYYTVTKFLNGWTWLLSTGFPFWPGL</sequence>
<dbReference type="Gene3D" id="1.20.140.40">
    <property type="entry name" value="Invertase/pectin methylesterase inhibitor family protein"/>
    <property type="match status" value="1"/>
</dbReference>
<keyword evidence="6 10" id="KW-0063">Aspartyl esterase</keyword>
<gene>
    <name evidence="12" type="ORF">SSX86_023893</name>
</gene>
<dbReference type="Proteomes" id="UP001408789">
    <property type="component" value="Unassembled WGS sequence"/>
</dbReference>
<evidence type="ECO:0000256" key="9">
    <source>
        <dbReference type="PROSITE-ProRule" id="PRU10040"/>
    </source>
</evidence>
<protein>
    <recommendedName>
        <fullName evidence="4 10">Pectinesterase</fullName>
        <ecNumber evidence="4 10">3.1.1.11</ecNumber>
    </recommendedName>
</protein>
<comment type="similarity">
    <text evidence="2">In the N-terminal section; belongs to the PMEI family.</text>
</comment>
<dbReference type="Pfam" id="PF04043">
    <property type="entry name" value="PMEI"/>
    <property type="match status" value="1"/>
</dbReference>
<dbReference type="InterPro" id="IPR012334">
    <property type="entry name" value="Pectin_lyas_fold"/>
</dbReference>
<feature type="domain" description="Pectinesterase inhibitor" evidence="11">
    <location>
        <begin position="28"/>
        <end position="194"/>
    </location>
</feature>
<evidence type="ECO:0000256" key="2">
    <source>
        <dbReference type="ARBA" id="ARBA00006027"/>
    </source>
</evidence>
<proteinExistence type="inferred from homology"/>
<dbReference type="GO" id="GO:0030599">
    <property type="term" value="F:pectinesterase activity"/>
    <property type="evidence" value="ECO:0007669"/>
    <property type="project" value="UniProtKB-UniRule"/>
</dbReference>
<evidence type="ECO:0000313" key="13">
    <source>
        <dbReference type="Proteomes" id="UP001408789"/>
    </source>
</evidence>
<dbReference type="AlphaFoldDB" id="A0AAP0CH14"/>
<evidence type="ECO:0000313" key="12">
    <source>
        <dbReference type="EMBL" id="KAK9056531.1"/>
    </source>
</evidence>
<dbReference type="EMBL" id="JBCNJP010000024">
    <property type="protein sequence ID" value="KAK9056531.1"/>
    <property type="molecule type" value="Genomic_DNA"/>
</dbReference>
<dbReference type="GO" id="GO:0045490">
    <property type="term" value="P:pectin catabolic process"/>
    <property type="evidence" value="ECO:0007669"/>
    <property type="project" value="UniProtKB-UniRule"/>
</dbReference>
<dbReference type="NCBIfam" id="TIGR01614">
    <property type="entry name" value="PME_inhib"/>
    <property type="match status" value="1"/>
</dbReference>
<dbReference type="FunFam" id="2.160.20.10:FF:000001">
    <property type="entry name" value="Pectinesterase"/>
    <property type="match status" value="1"/>
</dbReference>
<evidence type="ECO:0000256" key="10">
    <source>
        <dbReference type="RuleBase" id="RU000589"/>
    </source>
</evidence>
<name>A0AAP0CH14_9ASTR</name>
<dbReference type="Gene3D" id="2.160.20.10">
    <property type="entry name" value="Single-stranded right-handed beta-helix, Pectin lyase-like"/>
    <property type="match status" value="1"/>
</dbReference>
<comment type="caution">
    <text evidence="12">The sequence shown here is derived from an EMBL/GenBank/DDBJ whole genome shotgun (WGS) entry which is preliminary data.</text>
</comment>
<dbReference type="InterPro" id="IPR006501">
    <property type="entry name" value="Pectinesterase_inhib_dom"/>
</dbReference>
<dbReference type="PANTHER" id="PTHR31707">
    <property type="entry name" value="PECTINESTERASE"/>
    <property type="match status" value="1"/>
</dbReference>
<dbReference type="PROSITE" id="PS00503">
    <property type="entry name" value="PECTINESTERASE_2"/>
    <property type="match status" value="1"/>
</dbReference>
<evidence type="ECO:0000256" key="1">
    <source>
        <dbReference type="ARBA" id="ARBA00005184"/>
    </source>
</evidence>
<evidence type="ECO:0000256" key="6">
    <source>
        <dbReference type="ARBA" id="ARBA00023085"/>
    </source>
</evidence>